<dbReference type="InterPro" id="IPR000531">
    <property type="entry name" value="Beta-barrel_TonB"/>
</dbReference>
<evidence type="ECO:0000313" key="14">
    <source>
        <dbReference type="Proteomes" id="UP000523821"/>
    </source>
</evidence>
<evidence type="ECO:0000259" key="12">
    <source>
        <dbReference type="Pfam" id="PF07715"/>
    </source>
</evidence>
<dbReference type="InterPro" id="IPR018247">
    <property type="entry name" value="EF_Hand_1_Ca_BS"/>
</dbReference>
<proteinExistence type="inferred from homology"/>
<dbReference type="PROSITE" id="PS00018">
    <property type="entry name" value="EF_HAND_1"/>
    <property type="match status" value="1"/>
</dbReference>
<evidence type="ECO:0000256" key="2">
    <source>
        <dbReference type="ARBA" id="ARBA00022448"/>
    </source>
</evidence>
<dbReference type="Pfam" id="PF00593">
    <property type="entry name" value="TonB_dep_Rec_b-barrel"/>
    <property type="match status" value="1"/>
</dbReference>
<feature type="chain" id="PRO_5031349495" evidence="10">
    <location>
        <begin position="23"/>
        <end position="740"/>
    </location>
</feature>
<evidence type="ECO:0000313" key="13">
    <source>
        <dbReference type="EMBL" id="MBB5751758.1"/>
    </source>
</evidence>
<keyword evidence="5 9" id="KW-0798">TonB box</keyword>
<dbReference type="InterPro" id="IPR012910">
    <property type="entry name" value="Plug_dom"/>
</dbReference>
<dbReference type="AlphaFoldDB" id="A0A7W9CUF6"/>
<keyword evidence="10" id="KW-0732">Signal</keyword>
<keyword evidence="4 8" id="KW-0812">Transmembrane</keyword>
<gene>
    <name evidence="13" type="ORF">GGQ63_000810</name>
</gene>
<evidence type="ECO:0000256" key="10">
    <source>
        <dbReference type="SAM" id="SignalP"/>
    </source>
</evidence>
<dbReference type="GO" id="GO:0044718">
    <property type="term" value="P:siderophore transmembrane transport"/>
    <property type="evidence" value="ECO:0007669"/>
    <property type="project" value="TreeGrafter"/>
</dbReference>
<dbReference type="InterPro" id="IPR039426">
    <property type="entry name" value="TonB-dep_rcpt-like"/>
</dbReference>
<protein>
    <submittedName>
        <fullName evidence="13">Iron complex outermembrane receptor protein</fullName>
    </submittedName>
</protein>
<dbReference type="Pfam" id="PF07715">
    <property type="entry name" value="Plug"/>
    <property type="match status" value="1"/>
</dbReference>
<dbReference type="Proteomes" id="UP000523821">
    <property type="component" value="Unassembled WGS sequence"/>
</dbReference>
<evidence type="ECO:0000256" key="9">
    <source>
        <dbReference type="RuleBase" id="RU003357"/>
    </source>
</evidence>
<dbReference type="GO" id="GO:0009279">
    <property type="term" value="C:cell outer membrane"/>
    <property type="evidence" value="ECO:0007669"/>
    <property type="project" value="UniProtKB-SubCell"/>
</dbReference>
<dbReference type="Gene3D" id="2.40.170.20">
    <property type="entry name" value="TonB-dependent receptor, beta-barrel domain"/>
    <property type="match status" value="1"/>
</dbReference>
<dbReference type="RefSeq" id="WP_183852826.1">
    <property type="nucleotide sequence ID" value="NZ_JACHOO010000002.1"/>
</dbReference>
<comment type="caution">
    <text evidence="13">The sequence shown here is derived from an EMBL/GenBank/DDBJ whole genome shotgun (WGS) entry which is preliminary data.</text>
</comment>
<keyword evidence="13" id="KW-0675">Receptor</keyword>
<dbReference type="EMBL" id="JACHOO010000002">
    <property type="protein sequence ID" value="MBB5751758.1"/>
    <property type="molecule type" value="Genomic_DNA"/>
</dbReference>
<evidence type="ECO:0000256" key="7">
    <source>
        <dbReference type="ARBA" id="ARBA00023237"/>
    </source>
</evidence>
<dbReference type="InterPro" id="IPR036942">
    <property type="entry name" value="Beta-barrel_TonB_sf"/>
</dbReference>
<comment type="subcellular location">
    <subcellularLocation>
        <location evidence="1 8">Cell outer membrane</location>
        <topology evidence="1 8">Multi-pass membrane protein</topology>
    </subcellularLocation>
</comment>
<dbReference type="PROSITE" id="PS52016">
    <property type="entry name" value="TONB_DEPENDENT_REC_3"/>
    <property type="match status" value="1"/>
</dbReference>
<evidence type="ECO:0000256" key="3">
    <source>
        <dbReference type="ARBA" id="ARBA00022452"/>
    </source>
</evidence>
<dbReference type="Gene3D" id="2.170.130.10">
    <property type="entry name" value="TonB-dependent receptor, plug domain"/>
    <property type="match status" value="1"/>
</dbReference>
<accession>A0A7W9CUF6</accession>
<dbReference type="PANTHER" id="PTHR30069:SF42">
    <property type="entry name" value="FERRIC AEROBACTIN RECEPTOR"/>
    <property type="match status" value="1"/>
</dbReference>
<dbReference type="SUPFAM" id="SSF56935">
    <property type="entry name" value="Porins"/>
    <property type="match status" value="1"/>
</dbReference>
<sequence>MRILVLGAAVVAANGCVLPSFAQERAVLEEIVVTASRSSRAVSDTPASVVVIEREEIERALAARSTPAELIARLVPGYSFSNQTISGASENFRGRDVMVMVNGVPRTTPLRNISRVLNLVDLSTVERIEIVSGASSLYGSGATGGTINFITRRGEGDKPTVTVRAGARAFTANLAESVGPDGSVSVSGTSGAVDYFVSGSGYWTRRTYGGSGAEMPSDAMLGQGGGDRTQYGDLSAMLGYELGSRRFELSAEWTYAEQKPDWFTNYATDPASPAYGDAYTGDPLTEDSKYFTGRFTESDFILGSLEIKAFYNDIEKGSPFSTLSAANSQVYYSGNPSDPTAWFNQSTLYSERTGVNATVDSPLDWVKEGAKLTWGVDYAHDTTSQELANGWDAIAPMTQDSVAAFAQLDVPVTERLRLRGGVRYEKFFLDVEDFTRPDAWVLGFSPTFVPTAIEVYGGSFDYDALTFNAGAVFDVTDEVEAFASFSQGFSITDIGAFTRRAGINSAAEICDAYGNNPVIPTLLGLYYGYSCAANPGGSIDYADIAPEPQIVNSYEIGTRGNWQIVRASLSGFLSTSDDGVTYDVAANRVTQQAERIWGAEFSGEIDVTTATTIGLVLAYQEGLYDADKDGEIESDEWMPNNRIATPFKAVASLGHHFDSGLYLRGEAEILSGRDKIAGETLDGTALFNLIGSYGIGSGTLGFGIRNIFDTDYINPTATATRSVPVEGLGRTLAISYTTSF</sequence>
<evidence type="ECO:0000256" key="6">
    <source>
        <dbReference type="ARBA" id="ARBA00023136"/>
    </source>
</evidence>
<organism evidence="13 14">
    <name type="scientific">Prosthecomicrobium pneumaticum</name>
    <dbReference type="NCBI Taxonomy" id="81895"/>
    <lineage>
        <taxon>Bacteria</taxon>
        <taxon>Pseudomonadati</taxon>
        <taxon>Pseudomonadota</taxon>
        <taxon>Alphaproteobacteria</taxon>
        <taxon>Hyphomicrobiales</taxon>
        <taxon>Kaistiaceae</taxon>
        <taxon>Prosthecomicrobium</taxon>
    </lineage>
</organism>
<evidence type="ECO:0000256" key="1">
    <source>
        <dbReference type="ARBA" id="ARBA00004571"/>
    </source>
</evidence>
<keyword evidence="7 8" id="KW-0998">Cell outer membrane</keyword>
<keyword evidence="14" id="KW-1185">Reference proteome</keyword>
<dbReference type="InterPro" id="IPR037066">
    <property type="entry name" value="Plug_dom_sf"/>
</dbReference>
<feature type="signal peptide" evidence="10">
    <location>
        <begin position="1"/>
        <end position="22"/>
    </location>
</feature>
<feature type="domain" description="TonB-dependent receptor-like beta-barrel" evidence="11">
    <location>
        <begin position="254"/>
        <end position="707"/>
    </location>
</feature>
<evidence type="ECO:0000259" key="11">
    <source>
        <dbReference type="Pfam" id="PF00593"/>
    </source>
</evidence>
<feature type="domain" description="TonB-dependent receptor plug" evidence="12">
    <location>
        <begin position="42"/>
        <end position="146"/>
    </location>
</feature>
<name>A0A7W9CUF6_9HYPH</name>
<dbReference type="GO" id="GO:0015344">
    <property type="term" value="F:siderophore uptake transmembrane transporter activity"/>
    <property type="evidence" value="ECO:0007669"/>
    <property type="project" value="TreeGrafter"/>
</dbReference>
<dbReference type="PANTHER" id="PTHR30069">
    <property type="entry name" value="TONB-DEPENDENT OUTER MEMBRANE RECEPTOR"/>
    <property type="match status" value="1"/>
</dbReference>
<keyword evidence="3 8" id="KW-1134">Transmembrane beta strand</keyword>
<evidence type="ECO:0000256" key="5">
    <source>
        <dbReference type="ARBA" id="ARBA00023077"/>
    </source>
</evidence>
<comment type="similarity">
    <text evidence="8 9">Belongs to the TonB-dependent receptor family.</text>
</comment>
<keyword evidence="2 8" id="KW-0813">Transport</keyword>
<evidence type="ECO:0000256" key="8">
    <source>
        <dbReference type="PROSITE-ProRule" id="PRU01360"/>
    </source>
</evidence>
<reference evidence="13 14" key="1">
    <citation type="submission" date="2020-08" db="EMBL/GenBank/DDBJ databases">
        <title>Genomic Encyclopedia of Type Strains, Phase IV (KMG-IV): sequencing the most valuable type-strain genomes for metagenomic binning, comparative biology and taxonomic classification.</title>
        <authorList>
            <person name="Goeker M."/>
        </authorList>
    </citation>
    <scope>NUCLEOTIDE SEQUENCE [LARGE SCALE GENOMIC DNA]</scope>
    <source>
        <strain evidence="13 14">DSM 16268</strain>
    </source>
</reference>
<evidence type="ECO:0000256" key="4">
    <source>
        <dbReference type="ARBA" id="ARBA00022692"/>
    </source>
</evidence>
<keyword evidence="6 8" id="KW-0472">Membrane</keyword>